<proteinExistence type="predicted"/>
<dbReference type="EMBL" id="JSCE01000018">
    <property type="protein sequence ID" value="KHM53054.1"/>
    <property type="molecule type" value="Genomic_DNA"/>
</dbReference>
<evidence type="ECO:0000313" key="2">
    <source>
        <dbReference type="Proteomes" id="UP000030993"/>
    </source>
</evidence>
<name>A0A0B2JZS9_9FIRM</name>
<organism evidence="1 2">
    <name type="scientific">Anaerovibrio lipolyticus</name>
    <dbReference type="NCBI Taxonomy" id="82374"/>
    <lineage>
        <taxon>Bacteria</taxon>
        <taxon>Bacillati</taxon>
        <taxon>Bacillota</taxon>
        <taxon>Negativicutes</taxon>
        <taxon>Selenomonadales</taxon>
        <taxon>Selenomonadaceae</taxon>
        <taxon>Anaerovibrio</taxon>
    </lineage>
</organism>
<accession>A0A0B2JZS9</accession>
<comment type="caution">
    <text evidence="1">The sequence shown here is derived from an EMBL/GenBank/DDBJ whole genome shotgun (WGS) entry which is preliminary data.</text>
</comment>
<evidence type="ECO:0000313" key="1">
    <source>
        <dbReference type="EMBL" id="KHM53054.1"/>
    </source>
</evidence>
<sequence length="177" mass="20131">MEKNRTIKLIENVKNMIHKNIIKGVKGAVALVAMALSFVVCLGGSVDNAEAAQRVDRHFVDSLDGTGYYVDVKTINVQDNAVTADVYMVKSLYNTMYCYGVVYNLAEQSYQYTYTKIYQYDTRKLTSYSEVPSMVYGYSNAALGNNMIMEEVLRFCQEYHPDNMNTKNNTDVGEWLE</sequence>
<protein>
    <submittedName>
        <fullName evidence="1">Uncharacterized protein</fullName>
    </submittedName>
</protein>
<dbReference type="Proteomes" id="UP000030993">
    <property type="component" value="Unassembled WGS sequence"/>
</dbReference>
<keyword evidence="2" id="KW-1185">Reference proteome</keyword>
<dbReference type="AlphaFoldDB" id="A0A0B2JZS9"/>
<gene>
    <name evidence="1" type="ORF">NZ47_01020</name>
</gene>
<reference evidence="1 2" key="1">
    <citation type="journal article" date="2013" name="PLoS ONE">
        <title>Identification and characterization of three novel lipases belonging to families II and V from Anaerovibrio lipolyticus 5ST.</title>
        <authorList>
            <person name="Prive F."/>
            <person name="Kaderbhai N.N."/>
            <person name="Girdwood S."/>
            <person name="Worgan H.J."/>
            <person name="Pinloche E."/>
            <person name="Scollan N.D."/>
            <person name="Huws S.A."/>
            <person name="Newbold C.J."/>
        </authorList>
    </citation>
    <scope>NUCLEOTIDE SEQUENCE [LARGE SCALE GENOMIC DNA]</scope>
    <source>
        <strain evidence="1 2">5S</strain>
    </source>
</reference>
<dbReference type="STRING" id="82374.NZ47_01020"/>